<dbReference type="GO" id="GO:0005634">
    <property type="term" value="C:nucleus"/>
    <property type="evidence" value="ECO:0007669"/>
    <property type="project" value="UniProtKB-SubCell"/>
</dbReference>
<evidence type="ECO:0000259" key="12">
    <source>
        <dbReference type="PROSITE" id="PS51030"/>
    </source>
</evidence>
<dbReference type="InterPro" id="IPR001628">
    <property type="entry name" value="Znf_hrmn_rcpt"/>
</dbReference>
<dbReference type="OrthoDB" id="5771769at2759"/>
<dbReference type="SUPFAM" id="SSF48508">
    <property type="entry name" value="Nuclear receptor ligand-binding domain"/>
    <property type="match status" value="1"/>
</dbReference>
<reference evidence="14" key="1">
    <citation type="submission" date="2022-11" db="EMBL/GenBank/DDBJ databases">
        <authorList>
            <person name="Kikuchi T."/>
        </authorList>
    </citation>
    <scope>NUCLEOTIDE SEQUENCE</scope>
    <source>
        <strain evidence="14">PS1010</strain>
    </source>
</reference>
<dbReference type="Proteomes" id="UP001152747">
    <property type="component" value="Unassembled WGS sequence"/>
</dbReference>
<dbReference type="SMART" id="SM00399">
    <property type="entry name" value="ZnF_C4"/>
    <property type="match status" value="1"/>
</dbReference>
<dbReference type="GO" id="GO:0003700">
    <property type="term" value="F:DNA-binding transcription factor activity"/>
    <property type="evidence" value="ECO:0007669"/>
    <property type="project" value="InterPro"/>
</dbReference>
<comment type="subcellular location">
    <subcellularLocation>
        <location evidence="1 11">Nucleus</location>
    </subcellularLocation>
</comment>
<comment type="similarity">
    <text evidence="2 11">Belongs to the nuclear hormone receptor family.</text>
</comment>
<proteinExistence type="inferred from homology"/>
<evidence type="ECO:0000256" key="1">
    <source>
        <dbReference type="ARBA" id="ARBA00004123"/>
    </source>
</evidence>
<keyword evidence="15" id="KW-1185">Reference proteome</keyword>
<evidence type="ECO:0000256" key="6">
    <source>
        <dbReference type="ARBA" id="ARBA00023015"/>
    </source>
</evidence>
<dbReference type="InterPro" id="IPR035500">
    <property type="entry name" value="NHR-like_dom_sf"/>
</dbReference>
<evidence type="ECO:0000256" key="4">
    <source>
        <dbReference type="ARBA" id="ARBA00022771"/>
    </source>
</evidence>
<evidence type="ECO:0000259" key="13">
    <source>
        <dbReference type="PROSITE" id="PS51843"/>
    </source>
</evidence>
<evidence type="ECO:0000313" key="14">
    <source>
        <dbReference type="EMBL" id="CAI5455292.1"/>
    </source>
</evidence>
<dbReference type="InterPro" id="IPR000536">
    <property type="entry name" value="Nucl_hrmn_rcpt_lig-bd"/>
</dbReference>
<dbReference type="InterPro" id="IPR049636">
    <property type="entry name" value="HNF4-like_DBD"/>
</dbReference>
<name>A0A9P1NBF2_9PELO</name>
<keyword evidence="3 11" id="KW-0479">Metal-binding</keyword>
<evidence type="ECO:0000256" key="2">
    <source>
        <dbReference type="ARBA" id="ARBA00005993"/>
    </source>
</evidence>
<evidence type="ECO:0000313" key="15">
    <source>
        <dbReference type="Proteomes" id="UP001152747"/>
    </source>
</evidence>
<evidence type="ECO:0000256" key="5">
    <source>
        <dbReference type="ARBA" id="ARBA00022833"/>
    </source>
</evidence>
<sequence length="401" mass="46153">MAEDFGNCKICLQKSDGIHFSVISCRACAAFFRRTVIMNLQYTCSDRDRCQVEKDYRNMCRSCRYQRCLREGMKTESVQIKRDSIGRKKPFATPATTSSMSLPSGLSENFKKLESGEKKSILSQMSDGYDHFLKIRKATNSLMQKNMLSLLKDEQTELQSAHFDSAKQVCQVEAHLVTDIVNTYFHPFSKLKFEDKVALFKNFFCYFSHTDRAYQSYLRFEQDSENDKIVMPDGGFIKKDELEKFYENSQGVHTSAEDAAKIFQPVFDYILEVIVGNMRKLRIREFEYLALLGFCLWDDAVPGLSEEAKNIASDTQIIILNELQCYYTSKNLTKISTRVGQLLLLVPKLTKCVIMVRENSVLAELFNYYEADVCCKNFKNDTSVKLECTSTCIVHTRTQTS</sequence>
<evidence type="ECO:0000256" key="7">
    <source>
        <dbReference type="ARBA" id="ARBA00023125"/>
    </source>
</evidence>
<dbReference type="EMBL" id="CANHGI010000006">
    <property type="protein sequence ID" value="CAI5455292.1"/>
    <property type="molecule type" value="Genomic_DNA"/>
</dbReference>
<dbReference type="Pfam" id="PF00105">
    <property type="entry name" value="zf-C4"/>
    <property type="match status" value="1"/>
</dbReference>
<dbReference type="PROSITE" id="PS51030">
    <property type="entry name" value="NUCLEAR_REC_DBD_2"/>
    <property type="match status" value="1"/>
</dbReference>
<keyword evidence="9 11" id="KW-0675">Receptor</keyword>
<feature type="domain" description="Nuclear receptor" evidence="12">
    <location>
        <begin position="5"/>
        <end position="80"/>
    </location>
</feature>
<evidence type="ECO:0000256" key="3">
    <source>
        <dbReference type="ARBA" id="ARBA00022723"/>
    </source>
</evidence>
<dbReference type="GO" id="GO:0008270">
    <property type="term" value="F:zinc ion binding"/>
    <property type="evidence" value="ECO:0007669"/>
    <property type="project" value="UniProtKB-KW"/>
</dbReference>
<keyword evidence="7 11" id="KW-0238">DNA-binding</keyword>
<gene>
    <name evidence="14" type="ORF">CAMP_LOCUS17929</name>
</gene>
<dbReference type="PROSITE" id="PS00031">
    <property type="entry name" value="NUCLEAR_REC_DBD_1"/>
    <property type="match status" value="1"/>
</dbReference>
<accession>A0A9P1NBF2</accession>
<evidence type="ECO:0000256" key="9">
    <source>
        <dbReference type="ARBA" id="ARBA00023170"/>
    </source>
</evidence>
<dbReference type="PANTHER" id="PTHR46011">
    <property type="entry name" value="NUCLEAR HORMONE RECEPTOR FAMILY MEMBER NHR-86-RELATED"/>
    <property type="match status" value="1"/>
</dbReference>
<evidence type="ECO:0000256" key="11">
    <source>
        <dbReference type="RuleBase" id="RU004334"/>
    </source>
</evidence>
<organism evidence="14 15">
    <name type="scientific">Caenorhabditis angaria</name>
    <dbReference type="NCBI Taxonomy" id="860376"/>
    <lineage>
        <taxon>Eukaryota</taxon>
        <taxon>Metazoa</taxon>
        <taxon>Ecdysozoa</taxon>
        <taxon>Nematoda</taxon>
        <taxon>Chromadorea</taxon>
        <taxon>Rhabditida</taxon>
        <taxon>Rhabditina</taxon>
        <taxon>Rhabditomorpha</taxon>
        <taxon>Rhabditoidea</taxon>
        <taxon>Rhabditidae</taxon>
        <taxon>Peloderinae</taxon>
        <taxon>Caenorhabditis</taxon>
    </lineage>
</organism>
<dbReference type="Gene3D" id="3.30.50.10">
    <property type="entry name" value="Erythroid Transcription Factor GATA-1, subunit A"/>
    <property type="match status" value="1"/>
</dbReference>
<keyword evidence="4 11" id="KW-0863">Zinc-finger</keyword>
<keyword evidence="6 11" id="KW-0805">Transcription regulation</keyword>
<dbReference type="AlphaFoldDB" id="A0A9P1NBF2"/>
<dbReference type="CDD" id="cd06960">
    <property type="entry name" value="NR_DBD_HNF4A"/>
    <property type="match status" value="1"/>
</dbReference>
<dbReference type="SUPFAM" id="SSF57716">
    <property type="entry name" value="Glucocorticoid receptor-like (DNA-binding domain)"/>
    <property type="match status" value="1"/>
</dbReference>
<dbReference type="InterPro" id="IPR013088">
    <property type="entry name" value="Znf_NHR/GATA"/>
</dbReference>
<evidence type="ECO:0000256" key="8">
    <source>
        <dbReference type="ARBA" id="ARBA00023163"/>
    </source>
</evidence>
<feature type="domain" description="NR LBD" evidence="13">
    <location>
        <begin position="124"/>
        <end position="382"/>
    </location>
</feature>
<keyword evidence="5 11" id="KW-0862">Zinc</keyword>
<protein>
    <submittedName>
        <fullName evidence="14">Uncharacterized protein</fullName>
    </submittedName>
</protein>
<dbReference type="Pfam" id="PF00104">
    <property type="entry name" value="Hormone_recep"/>
    <property type="match status" value="1"/>
</dbReference>
<dbReference type="PANTHER" id="PTHR46011:SF6">
    <property type="entry name" value="HIGH ZINC ACTIVATED NUCLEAR RECEPTOR PROTEIN"/>
    <property type="match status" value="1"/>
</dbReference>
<evidence type="ECO:0000256" key="10">
    <source>
        <dbReference type="ARBA" id="ARBA00023242"/>
    </source>
</evidence>
<dbReference type="SMART" id="SM00430">
    <property type="entry name" value="HOLI"/>
    <property type="match status" value="1"/>
</dbReference>
<keyword evidence="10 11" id="KW-0539">Nucleus</keyword>
<dbReference type="PROSITE" id="PS51843">
    <property type="entry name" value="NR_LBD"/>
    <property type="match status" value="1"/>
</dbReference>
<dbReference type="PRINTS" id="PR00047">
    <property type="entry name" value="STROIDFINGER"/>
</dbReference>
<dbReference type="GO" id="GO:0000978">
    <property type="term" value="F:RNA polymerase II cis-regulatory region sequence-specific DNA binding"/>
    <property type="evidence" value="ECO:0007669"/>
    <property type="project" value="InterPro"/>
</dbReference>
<dbReference type="Gene3D" id="1.10.565.10">
    <property type="entry name" value="Retinoid X Receptor"/>
    <property type="match status" value="1"/>
</dbReference>
<comment type="caution">
    <text evidence="14">The sequence shown here is derived from an EMBL/GenBank/DDBJ whole genome shotgun (WGS) entry which is preliminary data.</text>
</comment>
<keyword evidence="8 11" id="KW-0804">Transcription</keyword>